<dbReference type="EMBL" id="JAGETZ010000016">
    <property type="protein sequence ID" value="MBO2012341.1"/>
    <property type="molecule type" value="Genomic_DNA"/>
</dbReference>
<comment type="caution">
    <text evidence="2">The sequence shown here is derived from an EMBL/GenBank/DDBJ whole genome shotgun (WGS) entry which is preliminary data.</text>
</comment>
<evidence type="ECO:0000313" key="3">
    <source>
        <dbReference type="Proteomes" id="UP000664369"/>
    </source>
</evidence>
<reference evidence="2 3" key="1">
    <citation type="submission" date="2021-03" db="EMBL/GenBank/DDBJ databases">
        <authorList>
            <person name="Kim M.K."/>
        </authorList>
    </citation>
    <scope>NUCLEOTIDE SEQUENCE [LARGE SCALE GENOMIC DNA]</scope>
    <source>
        <strain evidence="2 3">BT442</strain>
    </source>
</reference>
<name>A0ABS3QM72_9BACT</name>
<keyword evidence="3" id="KW-1185">Reference proteome</keyword>
<accession>A0ABS3QM72</accession>
<feature type="transmembrane region" description="Helical" evidence="1">
    <location>
        <begin position="274"/>
        <end position="295"/>
    </location>
</feature>
<keyword evidence="1" id="KW-0472">Membrane</keyword>
<protein>
    <recommendedName>
        <fullName evidence="4">DUF3592 domain-containing protein</fullName>
    </recommendedName>
</protein>
<evidence type="ECO:0000256" key="1">
    <source>
        <dbReference type="SAM" id="Phobius"/>
    </source>
</evidence>
<evidence type="ECO:0008006" key="4">
    <source>
        <dbReference type="Google" id="ProtNLM"/>
    </source>
</evidence>
<dbReference type="RefSeq" id="WP_208178106.1">
    <property type="nucleotide sequence ID" value="NZ_JAGETZ010000016.1"/>
</dbReference>
<feature type="transmembrane region" description="Helical" evidence="1">
    <location>
        <begin position="185"/>
        <end position="203"/>
    </location>
</feature>
<gene>
    <name evidence="2" type="ORF">J4E00_24965</name>
</gene>
<feature type="transmembrane region" description="Helical" evidence="1">
    <location>
        <begin position="307"/>
        <end position="327"/>
    </location>
</feature>
<feature type="transmembrane region" description="Helical" evidence="1">
    <location>
        <begin position="240"/>
        <end position="262"/>
    </location>
</feature>
<feature type="transmembrane region" description="Helical" evidence="1">
    <location>
        <begin position="209"/>
        <end position="228"/>
    </location>
</feature>
<evidence type="ECO:0000313" key="2">
    <source>
        <dbReference type="EMBL" id="MBO2012341.1"/>
    </source>
</evidence>
<proteinExistence type="predicted"/>
<keyword evidence="1" id="KW-0812">Transmembrane</keyword>
<keyword evidence="1" id="KW-1133">Transmembrane helix</keyword>
<organism evidence="2 3">
    <name type="scientific">Hymenobacter negativus</name>
    <dbReference type="NCBI Taxonomy" id="2795026"/>
    <lineage>
        <taxon>Bacteria</taxon>
        <taxon>Pseudomonadati</taxon>
        <taxon>Bacteroidota</taxon>
        <taxon>Cytophagia</taxon>
        <taxon>Cytophagales</taxon>
        <taxon>Hymenobacteraceae</taxon>
        <taxon>Hymenobacter</taxon>
    </lineage>
</organism>
<feature type="transmembrane region" description="Helical" evidence="1">
    <location>
        <begin position="26"/>
        <end position="46"/>
    </location>
</feature>
<dbReference type="Proteomes" id="UP000664369">
    <property type="component" value="Unassembled WGS sequence"/>
</dbReference>
<feature type="transmembrane region" description="Helical" evidence="1">
    <location>
        <begin position="52"/>
        <end position="75"/>
    </location>
</feature>
<sequence>MPSSPILPWQDTHNPEYRIAKGWRMLMYLLLPPLLVLCLALPFILLKGENPSLVGAVILVGMCLFFAAVILYALFDTIKGRFIIGLREISQVGAFKTKTLGLNEILGYRLDDKYIYINPKENYLPTIKISVSIERHLEIIQWLDGHYPDLDRTETEQATAALLADDALGATPEARAAALARAQQVAWGLNIIGGLTGAWLLLYPTPYNWAVAAGLLLPALTIAALWLLPNTLRIDEQKNSGYPSALVGFLAPSMALLIRALFDYEIVSYAQLWPVVGKVAAGVAVLLAIGSRIFLFRQGAPTRTILAVLLLVALYGYSAASMVNTVYDEGEPTAFTPHVTSKHISSGKTTTYHLTLDAWGPMAAGKDVQVSREYYQLVQPGQPVTVALSPGRLGVPWFMVLEE</sequence>